<evidence type="ECO:0000313" key="2">
    <source>
        <dbReference type="EMBL" id="MDQ7877334.1"/>
    </source>
</evidence>
<evidence type="ECO:0000313" key="3">
    <source>
        <dbReference type="Proteomes" id="UP001235133"/>
    </source>
</evidence>
<protein>
    <submittedName>
        <fullName evidence="2">Uncharacterized protein</fullName>
    </submittedName>
</protein>
<name>A0ABU0Z0I1_9MICO</name>
<feature type="compositionally biased region" description="Basic and acidic residues" evidence="1">
    <location>
        <begin position="48"/>
        <end position="70"/>
    </location>
</feature>
<feature type="compositionally biased region" description="Basic and acidic residues" evidence="1">
    <location>
        <begin position="81"/>
        <end position="93"/>
    </location>
</feature>
<accession>A0ABU0Z0I1</accession>
<evidence type="ECO:0000256" key="1">
    <source>
        <dbReference type="SAM" id="MobiDB-lite"/>
    </source>
</evidence>
<organism evidence="2 3">
    <name type="scientific">Microbacterium psychrotolerans</name>
    <dbReference type="NCBI Taxonomy" id="3068321"/>
    <lineage>
        <taxon>Bacteria</taxon>
        <taxon>Bacillati</taxon>
        <taxon>Actinomycetota</taxon>
        <taxon>Actinomycetes</taxon>
        <taxon>Micrococcales</taxon>
        <taxon>Microbacteriaceae</taxon>
        <taxon>Microbacterium</taxon>
    </lineage>
</organism>
<keyword evidence="3" id="KW-1185">Reference proteome</keyword>
<dbReference type="Proteomes" id="UP001235133">
    <property type="component" value="Unassembled WGS sequence"/>
</dbReference>
<comment type="caution">
    <text evidence="2">The sequence shown here is derived from an EMBL/GenBank/DDBJ whole genome shotgun (WGS) entry which is preliminary data.</text>
</comment>
<dbReference type="RefSeq" id="WP_308866768.1">
    <property type="nucleotide sequence ID" value="NZ_JAVFWO010000002.1"/>
</dbReference>
<proteinExistence type="predicted"/>
<reference evidence="2 3" key="1">
    <citation type="submission" date="2023-08" db="EMBL/GenBank/DDBJ databases">
        <title>Microbacterium psychrotolerans sp. nov., a psychrotolerant bacterium isolated from soil in Heilongjiang Province, China.</title>
        <authorList>
            <person name="An P."/>
            <person name="Zhao D."/>
            <person name="Xiang H."/>
        </authorList>
    </citation>
    <scope>NUCLEOTIDE SEQUENCE [LARGE SCALE GENOMIC DNA]</scope>
    <source>
        <strain evidence="2 3">QXD-8</strain>
    </source>
</reference>
<feature type="region of interest" description="Disordered" evidence="1">
    <location>
        <begin position="48"/>
        <end position="93"/>
    </location>
</feature>
<gene>
    <name evidence="2" type="ORF">Q9R08_05020</name>
</gene>
<dbReference type="EMBL" id="JAVFWO010000002">
    <property type="protein sequence ID" value="MDQ7877334.1"/>
    <property type="molecule type" value="Genomic_DNA"/>
</dbReference>
<sequence length="167" mass="17849">MSVYGPLVAALRKRSRSVIGTVDGKPVYVLEAAADAITALLAEMAARDADDVKRSEEGRTDWDYEQRIERLTAPPTDDEREAQRGTAEDPRDSMARIIWETSRADEGTISATGANIVARALAATGFFRQGPITDAQVKAARSALGLANTDAAHAHVRAALEAARDAS</sequence>